<evidence type="ECO:0000256" key="5">
    <source>
        <dbReference type="ARBA" id="ARBA00038850"/>
    </source>
</evidence>
<dbReference type="GO" id="GO:0005524">
    <property type="term" value="F:ATP binding"/>
    <property type="evidence" value="ECO:0007669"/>
    <property type="project" value="UniProtKB-KW"/>
</dbReference>
<evidence type="ECO:0000313" key="9">
    <source>
        <dbReference type="Proteomes" id="UP000011200"/>
    </source>
</evidence>
<dbReference type="Proteomes" id="UP000011200">
    <property type="component" value="Chromosome"/>
</dbReference>
<evidence type="ECO:0000259" key="7">
    <source>
        <dbReference type="PROSITE" id="PS50893"/>
    </source>
</evidence>
<dbReference type="InterPro" id="IPR017871">
    <property type="entry name" value="ABC_transporter-like_CS"/>
</dbReference>
<dbReference type="EC" id="7.4.2.1" evidence="5"/>
<dbReference type="InterPro" id="IPR003593">
    <property type="entry name" value="AAA+_ATPase"/>
</dbReference>
<name>A0A2U9PHK4_MYCSE</name>
<keyword evidence="2" id="KW-0813">Transport</keyword>
<keyword evidence="3" id="KW-0547">Nucleotide-binding</keyword>
<proteinExistence type="inferred from homology"/>
<dbReference type="PROSITE" id="PS00211">
    <property type="entry name" value="ABC_TRANSPORTER_1"/>
    <property type="match status" value="1"/>
</dbReference>
<dbReference type="InterPro" id="IPR027417">
    <property type="entry name" value="P-loop_NTPase"/>
</dbReference>
<dbReference type="InterPro" id="IPR003439">
    <property type="entry name" value="ABC_transporter-like_ATP-bd"/>
</dbReference>
<feature type="domain" description="ABC transporter" evidence="7">
    <location>
        <begin position="12"/>
        <end position="256"/>
    </location>
</feature>
<accession>A0A2U9PHK4</accession>
<protein>
    <recommendedName>
        <fullName evidence="5">ABC-type polar-amino-acid transporter</fullName>
        <ecNumber evidence="5">7.4.2.1</ecNumber>
    </recommendedName>
</protein>
<evidence type="ECO:0000256" key="1">
    <source>
        <dbReference type="ARBA" id="ARBA00005417"/>
    </source>
</evidence>
<evidence type="ECO:0000256" key="4">
    <source>
        <dbReference type="ARBA" id="ARBA00022840"/>
    </source>
</evidence>
<keyword evidence="4 8" id="KW-0067">ATP-binding</keyword>
<evidence type="ECO:0000256" key="3">
    <source>
        <dbReference type="ARBA" id="ARBA00022741"/>
    </source>
</evidence>
<comment type="catalytic activity">
    <reaction evidence="6">
        <text>a polar amino acid(out) + ATP + H2O = a polar amino acid(in) + ADP + phosphate + H(+)</text>
        <dbReference type="Rhea" id="RHEA:14673"/>
        <dbReference type="ChEBI" id="CHEBI:15377"/>
        <dbReference type="ChEBI" id="CHEBI:15378"/>
        <dbReference type="ChEBI" id="CHEBI:30616"/>
        <dbReference type="ChEBI" id="CHEBI:43474"/>
        <dbReference type="ChEBI" id="CHEBI:62031"/>
        <dbReference type="ChEBI" id="CHEBI:456216"/>
        <dbReference type="EC" id="7.4.2.1"/>
    </reaction>
    <physiologicalReaction direction="left-to-right" evidence="6">
        <dbReference type="Rhea" id="RHEA:14674"/>
    </physiologicalReaction>
</comment>
<dbReference type="AlphaFoldDB" id="A0A2U9PHK4"/>
<dbReference type="EMBL" id="CP027541">
    <property type="protein sequence ID" value="AWT51175.1"/>
    <property type="molecule type" value="Genomic_DNA"/>
</dbReference>
<gene>
    <name evidence="8" type="ORF">D806_001810</name>
</gene>
<reference evidence="8 9" key="1">
    <citation type="journal article" date="2013" name="Genome Announc.">
        <title>Draft genome sequence of MKD8, a conjugal recipient Mycobacterium smegmatis strain.</title>
        <authorList>
            <person name="Gray T.A."/>
            <person name="Palumbo M.J."/>
            <person name="Derbyshire K.M."/>
        </authorList>
    </citation>
    <scope>NUCLEOTIDE SEQUENCE [LARGE SCALE GENOMIC DNA]</scope>
    <source>
        <strain evidence="8 9">MKD8</strain>
    </source>
</reference>
<reference evidence="9" key="2">
    <citation type="submission" date="2018-03" db="EMBL/GenBank/DDBJ databases">
        <authorList>
            <person name="Derbyshire K."/>
            <person name="Gray T.A."/>
            <person name="Champion M."/>
        </authorList>
    </citation>
    <scope>NUCLEOTIDE SEQUENCE [LARGE SCALE GENOMIC DNA]</scope>
    <source>
        <strain evidence="9">MKD8</strain>
    </source>
</reference>
<comment type="similarity">
    <text evidence="1">Belongs to the ABC transporter superfamily.</text>
</comment>
<dbReference type="RefSeq" id="WP_036452202.1">
    <property type="nucleotide sequence ID" value="NZ_CP027541.1"/>
</dbReference>
<dbReference type="GO" id="GO:0016887">
    <property type="term" value="F:ATP hydrolysis activity"/>
    <property type="evidence" value="ECO:0007669"/>
    <property type="project" value="InterPro"/>
</dbReference>
<evidence type="ECO:0000256" key="2">
    <source>
        <dbReference type="ARBA" id="ARBA00022448"/>
    </source>
</evidence>
<evidence type="ECO:0000256" key="6">
    <source>
        <dbReference type="ARBA" id="ARBA00047624"/>
    </source>
</evidence>
<dbReference type="InterPro" id="IPR050086">
    <property type="entry name" value="MetN_ABC_transporter-like"/>
</dbReference>
<dbReference type="InterPro" id="IPR030679">
    <property type="entry name" value="ABC_ATPase_HisP-typ"/>
</dbReference>
<dbReference type="SUPFAM" id="SSF52540">
    <property type="entry name" value="P-loop containing nucleoside triphosphate hydrolases"/>
    <property type="match status" value="1"/>
</dbReference>
<dbReference type="GO" id="GO:0015426">
    <property type="term" value="F:ATPase-coupled polar amino acid-transporter activity"/>
    <property type="evidence" value="ECO:0007669"/>
    <property type="project" value="UniProtKB-EC"/>
</dbReference>
<dbReference type="PANTHER" id="PTHR43166:SF4">
    <property type="entry name" value="PHOSPHONATES IMPORT ATP-BINDING PROTEIN PHNC"/>
    <property type="match status" value="1"/>
</dbReference>
<evidence type="ECO:0000313" key="8">
    <source>
        <dbReference type="EMBL" id="AWT51175.1"/>
    </source>
</evidence>
<sequence length="260" mass="28574">MTVPSETARPLVRAQSVTKSFGTARVLDNVDVEIARGEVVCLIGPSGSGKSTFLRCINYLETLDGGQLWVDGELVGYRRKGDKLIELSDRQASVRRAEIGMVFQHFNLFPHMTVMQNIVEAPVRTRRATLEEATARGEDLLTRMGLADKRTVYPAELSGGQKQRVAIARALAMQPKLMLFDEPTSALDPELVGDVLRVMKGLAESGMTMIIVTHEIGFAREVADRVIFFENGRVVEQGSARDVLDSPSNPRTAAFLSAVR</sequence>
<organism evidence="8 9">
    <name type="scientific">Mycolicibacterium smegmatis (strain MKD8)</name>
    <name type="common">Mycobacterium smegmatis</name>
    <dbReference type="NCBI Taxonomy" id="1214915"/>
    <lineage>
        <taxon>Bacteria</taxon>
        <taxon>Bacillati</taxon>
        <taxon>Actinomycetota</taxon>
        <taxon>Actinomycetes</taxon>
        <taxon>Mycobacteriales</taxon>
        <taxon>Mycobacteriaceae</taxon>
        <taxon>Mycolicibacterium</taxon>
    </lineage>
</organism>
<dbReference type="PANTHER" id="PTHR43166">
    <property type="entry name" value="AMINO ACID IMPORT ATP-BINDING PROTEIN"/>
    <property type="match status" value="1"/>
</dbReference>
<dbReference type="PROSITE" id="PS50893">
    <property type="entry name" value="ABC_TRANSPORTER_2"/>
    <property type="match status" value="1"/>
</dbReference>
<dbReference type="Gene3D" id="3.40.50.300">
    <property type="entry name" value="P-loop containing nucleotide triphosphate hydrolases"/>
    <property type="match status" value="1"/>
</dbReference>
<dbReference type="FunFam" id="3.40.50.300:FF:000020">
    <property type="entry name" value="Amino acid ABC transporter ATP-binding component"/>
    <property type="match status" value="1"/>
</dbReference>
<dbReference type="CDD" id="cd03262">
    <property type="entry name" value="ABC_HisP_GlnQ"/>
    <property type="match status" value="1"/>
</dbReference>
<dbReference type="SMART" id="SM00382">
    <property type="entry name" value="AAA"/>
    <property type="match status" value="1"/>
</dbReference>
<dbReference type="PIRSF" id="PIRSF039085">
    <property type="entry name" value="ABC_ATPase_HisP"/>
    <property type="match status" value="1"/>
</dbReference>
<dbReference type="Pfam" id="PF00005">
    <property type="entry name" value="ABC_tran"/>
    <property type="match status" value="1"/>
</dbReference>